<accession>J3ND07</accession>
<dbReference type="HOGENOM" id="CLU_124113_0_0_1"/>
<dbReference type="Gramene" id="OB12G18650.1">
    <property type="protein sequence ID" value="OB12G18650.1"/>
    <property type="gene ID" value="OB12G18650"/>
</dbReference>
<dbReference type="EnsemblPlants" id="OB12G18650.1">
    <property type="protein sequence ID" value="OB12G18650.1"/>
    <property type="gene ID" value="OB12G18650"/>
</dbReference>
<evidence type="ECO:0000313" key="3">
    <source>
        <dbReference type="Proteomes" id="UP000006038"/>
    </source>
</evidence>
<protein>
    <submittedName>
        <fullName evidence="2">Uncharacterized protein</fullName>
    </submittedName>
</protein>
<reference evidence="2" key="2">
    <citation type="submission" date="2013-04" db="UniProtKB">
        <authorList>
            <consortium name="EnsemblPlants"/>
        </authorList>
    </citation>
    <scope>IDENTIFICATION</scope>
</reference>
<keyword evidence="3" id="KW-1185">Reference proteome</keyword>
<evidence type="ECO:0000256" key="1">
    <source>
        <dbReference type="SAM" id="SignalP"/>
    </source>
</evidence>
<keyword evidence="1" id="KW-0732">Signal</keyword>
<name>J3ND07_ORYBR</name>
<dbReference type="Proteomes" id="UP000006038">
    <property type="component" value="Chromosome 12"/>
</dbReference>
<feature type="chain" id="PRO_5003775879" evidence="1">
    <location>
        <begin position="20"/>
        <end position="188"/>
    </location>
</feature>
<evidence type="ECO:0000313" key="2">
    <source>
        <dbReference type="EnsemblPlants" id="OB12G18650.1"/>
    </source>
</evidence>
<feature type="signal peptide" evidence="1">
    <location>
        <begin position="1"/>
        <end position="19"/>
    </location>
</feature>
<dbReference type="AlphaFoldDB" id="J3ND07"/>
<organism evidence="2">
    <name type="scientific">Oryza brachyantha</name>
    <name type="common">malo sina</name>
    <dbReference type="NCBI Taxonomy" id="4533"/>
    <lineage>
        <taxon>Eukaryota</taxon>
        <taxon>Viridiplantae</taxon>
        <taxon>Streptophyta</taxon>
        <taxon>Embryophyta</taxon>
        <taxon>Tracheophyta</taxon>
        <taxon>Spermatophyta</taxon>
        <taxon>Magnoliopsida</taxon>
        <taxon>Liliopsida</taxon>
        <taxon>Poales</taxon>
        <taxon>Poaceae</taxon>
        <taxon>BOP clade</taxon>
        <taxon>Oryzoideae</taxon>
        <taxon>Oryzeae</taxon>
        <taxon>Oryzinae</taxon>
        <taxon>Oryza</taxon>
    </lineage>
</organism>
<sequence length="188" mass="18845">MRVAAAALDLSFFSTVAQTVVTGTLPTHGEVTWQLGVETGLSTIAVNRVDEVVEEICPVMGLDAAAKANNGVEIGLGVIAAAAIVAAEIDELEEAAGLGVAPKMFKVGRTAGLEAAAGVGAGAIGTWCKALLLLRSATRVAHPALALFVRNPAKRIAAVAAASSPGVSAARDGSVAITIAVSQMVHPK</sequence>
<reference evidence="2" key="1">
    <citation type="journal article" date="2013" name="Nat. Commun.">
        <title>Whole-genome sequencing of Oryza brachyantha reveals mechanisms underlying Oryza genome evolution.</title>
        <authorList>
            <person name="Chen J."/>
            <person name="Huang Q."/>
            <person name="Gao D."/>
            <person name="Wang J."/>
            <person name="Lang Y."/>
            <person name="Liu T."/>
            <person name="Li B."/>
            <person name="Bai Z."/>
            <person name="Luis Goicoechea J."/>
            <person name="Liang C."/>
            <person name="Chen C."/>
            <person name="Zhang W."/>
            <person name="Sun S."/>
            <person name="Liao Y."/>
            <person name="Zhang X."/>
            <person name="Yang L."/>
            <person name="Song C."/>
            <person name="Wang M."/>
            <person name="Shi J."/>
            <person name="Liu G."/>
            <person name="Liu J."/>
            <person name="Zhou H."/>
            <person name="Zhou W."/>
            <person name="Yu Q."/>
            <person name="An N."/>
            <person name="Chen Y."/>
            <person name="Cai Q."/>
            <person name="Wang B."/>
            <person name="Liu B."/>
            <person name="Min J."/>
            <person name="Huang Y."/>
            <person name="Wu H."/>
            <person name="Li Z."/>
            <person name="Zhang Y."/>
            <person name="Yin Y."/>
            <person name="Song W."/>
            <person name="Jiang J."/>
            <person name="Jackson S.A."/>
            <person name="Wing R.A."/>
            <person name="Wang J."/>
            <person name="Chen M."/>
        </authorList>
    </citation>
    <scope>NUCLEOTIDE SEQUENCE [LARGE SCALE GENOMIC DNA]</scope>
    <source>
        <strain evidence="2">cv. IRGC 101232</strain>
    </source>
</reference>
<proteinExistence type="predicted"/>